<keyword evidence="1" id="KW-0472">Membrane</keyword>
<sequence>MDIVAQNPKLKEDCSLLNNLDQKCMWKRLFTFLKKRFCQVAVSSIVEGIDNDALLSLAESLKQEPEAIQKIIRALAEIFTVSASSGVEPISDSGFNQFAEMVGLNAQAYVEVHIKLREILKQFEIQVPSYRKLDWRLDVQLASRASQRRVDPVFLCQLEIASKTPPSVTDIKTDDNGNVSHAGHTKSEKILFESDFANIENMISELEQALEETHQTKLFFFFLGFFVGGANFDLVINYYSKHKIIFCAKK</sequence>
<evidence type="ECO:0000313" key="4">
    <source>
        <dbReference type="Proteomes" id="UP000023152"/>
    </source>
</evidence>
<dbReference type="AlphaFoldDB" id="X6P519"/>
<dbReference type="InterPro" id="IPR037354">
    <property type="entry name" value="Commd2"/>
</dbReference>
<dbReference type="EMBL" id="ASPP01003608">
    <property type="protein sequence ID" value="ETO33184.1"/>
    <property type="molecule type" value="Genomic_DNA"/>
</dbReference>
<organism evidence="3 4">
    <name type="scientific">Reticulomyxa filosa</name>
    <dbReference type="NCBI Taxonomy" id="46433"/>
    <lineage>
        <taxon>Eukaryota</taxon>
        <taxon>Sar</taxon>
        <taxon>Rhizaria</taxon>
        <taxon>Retaria</taxon>
        <taxon>Foraminifera</taxon>
        <taxon>Monothalamids</taxon>
        <taxon>Reticulomyxidae</taxon>
        <taxon>Reticulomyxa</taxon>
    </lineage>
</organism>
<evidence type="ECO:0000256" key="1">
    <source>
        <dbReference type="SAM" id="Phobius"/>
    </source>
</evidence>
<feature type="transmembrane region" description="Helical" evidence="1">
    <location>
        <begin position="218"/>
        <end position="240"/>
    </location>
</feature>
<dbReference type="PANTHER" id="PTHR15857:SF0">
    <property type="entry name" value="COMM DOMAIN-CONTAINING PROTEIN 2"/>
    <property type="match status" value="1"/>
</dbReference>
<keyword evidence="1" id="KW-1133">Transmembrane helix</keyword>
<name>X6P519_RETFI</name>
<protein>
    <recommendedName>
        <fullName evidence="2">COMM domain-containing protein</fullName>
    </recommendedName>
</protein>
<evidence type="ECO:0000313" key="3">
    <source>
        <dbReference type="EMBL" id="ETO33184.1"/>
    </source>
</evidence>
<keyword evidence="4" id="KW-1185">Reference proteome</keyword>
<dbReference type="PROSITE" id="PS51269">
    <property type="entry name" value="COMM"/>
    <property type="match status" value="1"/>
</dbReference>
<accession>X6P519</accession>
<proteinExistence type="predicted"/>
<evidence type="ECO:0000259" key="2">
    <source>
        <dbReference type="PROSITE" id="PS51269"/>
    </source>
</evidence>
<keyword evidence="1" id="KW-0812">Transmembrane</keyword>
<comment type="caution">
    <text evidence="3">The sequence shown here is derived from an EMBL/GenBank/DDBJ whole genome shotgun (WGS) entry which is preliminary data.</text>
</comment>
<dbReference type="OrthoDB" id="10257479at2759"/>
<dbReference type="Pfam" id="PF07258">
    <property type="entry name" value="COMM_domain"/>
    <property type="match status" value="1"/>
</dbReference>
<gene>
    <name evidence="3" type="ORF">RFI_03923</name>
</gene>
<dbReference type="InterPro" id="IPR017920">
    <property type="entry name" value="COMM"/>
</dbReference>
<dbReference type="Proteomes" id="UP000023152">
    <property type="component" value="Unassembled WGS sequence"/>
</dbReference>
<reference evidence="3 4" key="1">
    <citation type="journal article" date="2013" name="Curr. Biol.">
        <title>The Genome of the Foraminiferan Reticulomyxa filosa.</title>
        <authorList>
            <person name="Glockner G."/>
            <person name="Hulsmann N."/>
            <person name="Schleicher M."/>
            <person name="Noegel A.A."/>
            <person name="Eichinger L."/>
            <person name="Gallinger C."/>
            <person name="Pawlowski J."/>
            <person name="Sierra R."/>
            <person name="Euteneuer U."/>
            <person name="Pillet L."/>
            <person name="Moustafa A."/>
            <person name="Platzer M."/>
            <person name="Groth M."/>
            <person name="Szafranski K."/>
            <person name="Schliwa M."/>
        </authorList>
    </citation>
    <scope>NUCLEOTIDE SEQUENCE [LARGE SCALE GENOMIC DNA]</scope>
</reference>
<feature type="domain" description="COMM" evidence="2">
    <location>
        <begin position="129"/>
        <end position="217"/>
    </location>
</feature>
<dbReference type="PANTHER" id="PTHR15857">
    <property type="entry name" value="COMM DOMAIN CONTAINING PROTEIN 2"/>
    <property type="match status" value="1"/>
</dbReference>